<dbReference type="Pfam" id="PF10720">
    <property type="entry name" value="DUF2515"/>
    <property type="match status" value="1"/>
</dbReference>
<dbReference type="Proteomes" id="UP000095209">
    <property type="component" value="Unassembled WGS sequence"/>
</dbReference>
<name>A0A1E5LIG8_9BACI</name>
<evidence type="ECO:0008006" key="3">
    <source>
        <dbReference type="Google" id="ProtNLM"/>
    </source>
</evidence>
<dbReference type="STRING" id="1305675.BFG57_10430"/>
<comment type="caution">
    <text evidence="1">The sequence shown here is derived from an EMBL/GenBank/DDBJ whole genome shotgun (WGS) entry which is preliminary data.</text>
</comment>
<accession>A0A1E5LIG8</accession>
<evidence type="ECO:0000313" key="2">
    <source>
        <dbReference type="Proteomes" id="UP000095209"/>
    </source>
</evidence>
<proteinExistence type="predicted"/>
<dbReference type="OrthoDB" id="2690514at2"/>
<dbReference type="InterPro" id="IPR019658">
    <property type="entry name" value="DUF2515"/>
</dbReference>
<protein>
    <recommendedName>
        <fullName evidence="3">DUF2515 domain-containing protein</fullName>
    </recommendedName>
</protein>
<keyword evidence="2" id="KW-1185">Reference proteome</keyword>
<organism evidence="1 2">
    <name type="scientific">Bacillus solimangrovi</name>
    <dbReference type="NCBI Taxonomy" id="1305675"/>
    <lineage>
        <taxon>Bacteria</taxon>
        <taxon>Bacillati</taxon>
        <taxon>Bacillota</taxon>
        <taxon>Bacilli</taxon>
        <taxon>Bacillales</taxon>
        <taxon>Bacillaceae</taxon>
        <taxon>Bacillus</taxon>
    </lineage>
</organism>
<dbReference type="RefSeq" id="WP_069716024.1">
    <property type="nucleotide sequence ID" value="NZ_MJEH01000007.1"/>
</dbReference>
<reference evidence="1 2" key="1">
    <citation type="submission" date="2016-08" db="EMBL/GenBank/DDBJ databases">
        <title>Genome of Bacillus solimangrovi GH2-4.</title>
        <authorList>
            <person name="Lim S."/>
            <person name="Kim B.-C."/>
        </authorList>
    </citation>
    <scope>NUCLEOTIDE SEQUENCE [LARGE SCALE GENOMIC DNA]</scope>
    <source>
        <strain evidence="1 2">GH2-4</strain>
    </source>
</reference>
<evidence type="ECO:0000313" key="1">
    <source>
        <dbReference type="EMBL" id="OEH93880.1"/>
    </source>
</evidence>
<sequence>MVYSINKVSKLSDETIIDAVRSHVKFDNLDNISRTNAYFSYYKRHREIKWSLLASMVSRNAGYNMTDLEGGWFPLCIKKELRHQIFITYERANWLIFQDAFSQLLIYEWSKKLNRPLFHLLSTFSVSPFMIYEWKHFWRTGDRNRLMTSLIINEQNLIQKPIIEHPFYKKKVFHSFCFHFQDWLHFSSVIFPTKEGDLYGISVKNFCNLEDRIILGKKLALLLFHPEYYSMFYEFADSVTHTGARKDYEHYLKQYVSSQTLPLRLIYPVINHNQHRYLNWEASDKKIEKWFQSNTKLKKVCITNWYMRKQELLHLAIMFEHYMKKPSVFT</sequence>
<gene>
    <name evidence="1" type="ORF">BFG57_10430</name>
</gene>
<dbReference type="EMBL" id="MJEH01000007">
    <property type="protein sequence ID" value="OEH93880.1"/>
    <property type="molecule type" value="Genomic_DNA"/>
</dbReference>
<dbReference type="AlphaFoldDB" id="A0A1E5LIG8"/>